<sequence length="240" mass="27101">MHHVSFVDAEDMNLTWKQQAGRAPVFKEEEEDLEIKLRHIIDVCVSSNTLGSSTGSGSGDFHQHWFVDLFNYYVNFDDQELFSMELQLDTKVSEASVSRNLVLSVFLQEALGMKGGHHSGTLLAEINESSRLFILPNLKNSESPEHLVGLSDDDEIGNLGDSKVIRVVQHRFFFDLRSNNRGHFLRIYEVAGSDRSSIILPLSGLELFNEVVGHFVEITEDRIEGMPINNVRTIVLPLML</sequence>
<comment type="similarity">
    <text evidence="1">Belongs to the PUR DNA-binding protein family.</text>
</comment>
<dbReference type="GO" id="GO:0005634">
    <property type="term" value="C:nucleus"/>
    <property type="evidence" value="ECO:0007669"/>
    <property type="project" value="TreeGrafter"/>
</dbReference>
<dbReference type="AlphaFoldDB" id="A0A4P1RFV8"/>
<dbReference type="Pfam" id="PF04845">
    <property type="entry name" value="PurA"/>
    <property type="match status" value="1"/>
</dbReference>
<dbReference type="EMBL" id="CM007366">
    <property type="protein sequence ID" value="OIW10228.1"/>
    <property type="molecule type" value="Genomic_DNA"/>
</dbReference>
<proteinExistence type="inferred from homology"/>
<dbReference type="GO" id="GO:0032422">
    <property type="term" value="F:purine-rich negative regulatory element binding"/>
    <property type="evidence" value="ECO:0007669"/>
    <property type="project" value="InterPro"/>
</dbReference>
<dbReference type="SMART" id="SM00712">
    <property type="entry name" value="PUR"/>
    <property type="match status" value="1"/>
</dbReference>
<organism evidence="3 4">
    <name type="scientific">Lupinus angustifolius</name>
    <name type="common">Narrow-leaved blue lupine</name>
    <dbReference type="NCBI Taxonomy" id="3871"/>
    <lineage>
        <taxon>Eukaryota</taxon>
        <taxon>Viridiplantae</taxon>
        <taxon>Streptophyta</taxon>
        <taxon>Embryophyta</taxon>
        <taxon>Tracheophyta</taxon>
        <taxon>Spermatophyta</taxon>
        <taxon>Magnoliopsida</taxon>
        <taxon>eudicotyledons</taxon>
        <taxon>Gunneridae</taxon>
        <taxon>Pentapetalae</taxon>
        <taxon>rosids</taxon>
        <taxon>fabids</taxon>
        <taxon>Fabales</taxon>
        <taxon>Fabaceae</taxon>
        <taxon>Papilionoideae</taxon>
        <taxon>50 kb inversion clade</taxon>
        <taxon>genistoids sensu lato</taxon>
        <taxon>core genistoids</taxon>
        <taxon>Genisteae</taxon>
        <taxon>Lupinus</taxon>
    </lineage>
</organism>
<name>A0A4P1RFV8_LUPAN</name>
<evidence type="ECO:0000313" key="4">
    <source>
        <dbReference type="Proteomes" id="UP000188354"/>
    </source>
</evidence>
<dbReference type="Proteomes" id="UP000188354">
    <property type="component" value="Chromosome LG06"/>
</dbReference>
<accession>A0A4P1RFV8</accession>
<gene>
    <name evidence="3" type="ORF">TanjilG_27979</name>
</gene>
<protein>
    <submittedName>
        <fullName evidence="3">Uncharacterized protein</fullName>
    </submittedName>
</protein>
<keyword evidence="4" id="KW-1185">Reference proteome</keyword>
<dbReference type="Gramene" id="OIW10228">
    <property type="protein sequence ID" value="OIW10228"/>
    <property type="gene ID" value="TanjilG_27979"/>
</dbReference>
<evidence type="ECO:0000313" key="3">
    <source>
        <dbReference type="EMBL" id="OIW10228.1"/>
    </source>
</evidence>
<reference evidence="3 4" key="1">
    <citation type="journal article" date="2017" name="Plant Biotechnol. J.">
        <title>A comprehensive draft genome sequence for lupin (Lupinus angustifolius), an emerging health food: insights into plant-microbe interactions and legume evolution.</title>
        <authorList>
            <person name="Hane J.K."/>
            <person name="Ming Y."/>
            <person name="Kamphuis L.G."/>
            <person name="Nelson M.N."/>
            <person name="Garg G."/>
            <person name="Atkins C.A."/>
            <person name="Bayer P.E."/>
            <person name="Bravo A."/>
            <person name="Bringans S."/>
            <person name="Cannon S."/>
            <person name="Edwards D."/>
            <person name="Foley R."/>
            <person name="Gao L.L."/>
            <person name="Harrison M.J."/>
            <person name="Huang W."/>
            <person name="Hurgobin B."/>
            <person name="Li S."/>
            <person name="Liu C.W."/>
            <person name="McGrath A."/>
            <person name="Morahan G."/>
            <person name="Murray J."/>
            <person name="Weller J."/>
            <person name="Jian J."/>
            <person name="Singh K.B."/>
        </authorList>
    </citation>
    <scope>NUCLEOTIDE SEQUENCE [LARGE SCALE GENOMIC DNA]</scope>
    <source>
        <strain evidence="4">cv. Tanjil</strain>
        <tissue evidence="3">Whole plant</tissue>
    </source>
</reference>
<dbReference type="GO" id="GO:0000977">
    <property type="term" value="F:RNA polymerase II transcription regulatory region sequence-specific DNA binding"/>
    <property type="evidence" value="ECO:0007669"/>
    <property type="project" value="InterPro"/>
</dbReference>
<dbReference type="PANTHER" id="PTHR12611:SF0">
    <property type="entry name" value="PURINE-RICH BINDING PROTEIN-ALPHA, ISOFORM B"/>
    <property type="match status" value="1"/>
</dbReference>
<dbReference type="PANTHER" id="PTHR12611">
    <property type="entry name" value="PUR-TRANSCRIPTIONAL ACTIVATOR"/>
    <property type="match status" value="1"/>
</dbReference>
<evidence type="ECO:0000256" key="2">
    <source>
        <dbReference type="ARBA" id="ARBA00023125"/>
    </source>
</evidence>
<evidence type="ECO:0000256" key="1">
    <source>
        <dbReference type="ARBA" id="ARBA00009251"/>
    </source>
</evidence>
<dbReference type="GO" id="GO:0000981">
    <property type="term" value="F:DNA-binding transcription factor activity, RNA polymerase II-specific"/>
    <property type="evidence" value="ECO:0007669"/>
    <property type="project" value="TreeGrafter"/>
</dbReference>
<dbReference type="InterPro" id="IPR006628">
    <property type="entry name" value="PUR-bd_fam"/>
</dbReference>
<keyword evidence="2" id="KW-0238">DNA-binding</keyword>
<dbReference type="Gene3D" id="3.10.450.700">
    <property type="match status" value="1"/>
</dbReference>